<keyword evidence="3" id="KW-0479">Metal-binding</keyword>
<dbReference type="HOGENOM" id="CLU_104957_5_0_7"/>
<name>M4VBG0_9BACT</name>
<dbReference type="STRING" id="1184267.A11Q_1145"/>
<dbReference type="RefSeq" id="WP_015469851.1">
    <property type="nucleotide sequence ID" value="NC_020813.1"/>
</dbReference>
<dbReference type="SUPFAM" id="SSF46458">
    <property type="entry name" value="Globin-like"/>
    <property type="match status" value="1"/>
</dbReference>
<dbReference type="Proteomes" id="UP000012040">
    <property type="component" value="Chromosome"/>
</dbReference>
<evidence type="ECO:0000313" key="5">
    <source>
        <dbReference type="EMBL" id="AGH95361.1"/>
    </source>
</evidence>
<dbReference type="GO" id="GO:0019825">
    <property type="term" value="F:oxygen binding"/>
    <property type="evidence" value="ECO:0007669"/>
    <property type="project" value="InterPro"/>
</dbReference>
<evidence type="ECO:0000256" key="4">
    <source>
        <dbReference type="ARBA" id="ARBA00023004"/>
    </source>
</evidence>
<dbReference type="GO" id="GO:0046872">
    <property type="term" value="F:metal ion binding"/>
    <property type="evidence" value="ECO:0007669"/>
    <property type="project" value="UniProtKB-KW"/>
</dbReference>
<dbReference type="KEGG" id="bex:A11Q_1145"/>
<keyword evidence="2" id="KW-0349">Heme</keyword>
<dbReference type="GO" id="GO:0020037">
    <property type="term" value="F:heme binding"/>
    <property type="evidence" value="ECO:0007669"/>
    <property type="project" value="InterPro"/>
</dbReference>
<dbReference type="InterPro" id="IPR001486">
    <property type="entry name" value="Hemoglobin_trunc"/>
</dbReference>
<keyword evidence="6" id="KW-1185">Reference proteome</keyword>
<dbReference type="InterPro" id="IPR012292">
    <property type="entry name" value="Globin/Proto"/>
</dbReference>
<evidence type="ECO:0008006" key="7">
    <source>
        <dbReference type="Google" id="ProtNLM"/>
    </source>
</evidence>
<evidence type="ECO:0000256" key="3">
    <source>
        <dbReference type="ARBA" id="ARBA00022723"/>
    </source>
</evidence>
<keyword evidence="1" id="KW-0813">Transport</keyword>
<dbReference type="Gene3D" id="1.10.490.10">
    <property type="entry name" value="Globins"/>
    <property type="match status" value="1"/>
</dbReference>
<dbReference type="AlphaFoldDB" id="M4VBG0"/>
<gene>
    <name evidence="5" type="ORF">A11Q_1145</name>
</gene>
<dbReference type="InterPro" id="IPR009050">
    <property type="entry name" value="Globin-like_sf"/>
</dbReference>
<dbReference type="PATRIC" id="fig|1184267.3.peg.1158"/>
<dbReference type="OrthoDB" id="25954at2"/>
<evidence type="ECO:0000256" key="2">
    <source>
        <dbReference type="ARBA" id="ARBA00022617"/>
    </source>
</evidence>
<dbReference type="CDD" id="cd08916">
    <property type="entry name" value="TrHb3_P"/>
    <property type="match status" value="1"/>
</dbReference>
<proteinExistence type="predicted"/>
<evidence type="ECO:0000256" key="1">
    <source>
        <dbReference type="ARBA" id="ARBA00022448"/>
    </source>
</evidence>
<protein>
    <recommendedName>
        <fullName evidence="7">Globin</fullName>
    </recommendedName>
</protein>
<sequence length="142" mass="17087">MNKKSPLEPELNTVAVNGVTFRHQDIYNVIDDFYNRIQQDSILSVSFRSVHDWPEHIERLTHFWWIRFGGHPYLSTEYNPVTKHFFAGFNHNLLERWLGLFHQTLDDRLTLQQSHLWKLISERIGNSLSIKNEMYLRQYSKK</sequence>
<accession>M4VBG0</accession>
<dbReference type="eggNOG" id="COG2346">
    <property type="taxonomic scope" value="Bacteria"/>
</dbReference>
<reference evidence="5 6" key="1">
    <citation type="journal article" date="2013" name="ISME J.">
        <title>By their genes ye shall know them: genomic signatures of predatory bacteria.</title>
        <authorList>
            <person name="Pasternak Z."/>
            <person name="Pietrokovski S."/>
            <person name="Rotem O."/>
            <person name="Gophna U."/>
            <person name="Lurie-Weinberger M.N."/>
            <person name="Jurkevitch E."/>
        </authorList>
    </citation>
    <scope>NUCLEOTIDE SEQUENCE [LARGE SCALE GENOMIC DNA]</scope>
    <source>
        <strain evidence="5 6">JSS</strain>
    </source>
</reference>
<dbReference type="EMBL" id="CP003537">
    <property type="protein sequence ID" value="AGH95361.1"/>
    <property type="molecule type" value="Genomic_DNA"/>
</dbReference>
<evidence type="ECO:0000313" key="6">
    <source>
        <dbReference type="Proteomes" id="UP000012040"/>
    </source>
</evidence>
<keyword evidence="4" id="KW-0408">Iron</keyword>
<dbReference type="Pfam" id="PF01152">
    <property type="entry name" value="Bac_globin"/>
    <property type="match status" value="1"/>
</dbReference>
<organism evidence="5 6">
    <name type="scientific">Pseudobdellovibrio exovorus JSS</name>
    <dbReference type="NCBI Taxonomy" id="1184267"/>
    <lineage>
        <taxon>Bacteria</taxon>
        <taxon>Pseudomonadati</taxon>
        <taxon>Bdellovibrionota</taxon>
        <taxon>Bdellovibrionia</taxon>
        <taxon>Bdellovibrionales</taxon>
        <taxon>Pseudobdellovibrionaceae</taxon>
        <taxon>Pseudobdellovibrio</taxon>
    </lineage>
</organism>